<accession>A0A1G2BRB0</accession>
<dbReference type="GO" id="GO:0000160">
    <property type="term" value="P:phosphorelay signal transduction system"/>
    <property type="evidence" value="ECO:0007669"/>
    <property type="project" value="InterPro"/>
</dbReference>
<name>A0A1G2BRB0_9BACT</name>
<dbReference type="STRING" id="1798553.A3H70_01455"/>
<dbReference type="SUPFAM" id="SSF52172">
    <property type="entry name" value="CheY-like"/>
    <property type="match status" value="1"/>
</dbReference>
<feature type="modified residue" description="4-aspartylphosphate" evidence="2">
    <location>
        <position position="57"/>
    </location>
</feature>
<dbReference type="AlphaFoldDB" id="A0A1G2BRB0"/>
<protein>
    <recommendedName>
        <fullName evidence="3">Response regulatory domain-containing protein</fullName>
    </recommendedName>
</protein>
<dbReference type="Proteomes" id="UP000178109">
    <property type="component" value="Unassembled WGS sequence"/>
</dbReference>
<evidence type="ECO:0000256" key="1">
    <source>
        <dbReference type="ARBA" id="ARBA00022553"/>
    </source>
</evidence>
<keyword evidence="1 2" id="KW-0597">Phosphoprotein</keyword>
<evidence type="ECO:0000256" key="2">
    <source>
        <dbReference type="PROSITE-ProRule" id="PRU00169"/>
    </source>
</evidence>
<evidence type="ECO:0000259" key="3">
    <source>
        <dbReference type="PROSITE" id="PS50110"/>
    </source>
</evidence>
<sequence>MPDQKPIKILLMEDETMLSSMYQTKFKNEGLVVATAPDGEAGLAKAKAEQFDIVLVDIIMPKLDGFAALKELRSLEQYKTTPIILLTNLGQEEDIKKGQSLGATDYLVKANFTPSQVAAKIKEILSQSKK</sequence>
<evidence type="ECO:0000313" key="5">
    <source>
        <dbReference type="Proteomes" id="UP000178109"/>
    </source>
</evidence>
<dbReference type="InterPro" id="IPR050595">
    <property type="entry name" value="Bact_response_regulator"/>
</dbReference>
<dbReference type="PANTHER" id="PTHR44591:SF3">
    <property type="entry name" value="RESPONSE REGULATORY DOMAIN-CONTAINING PROTEIN"/>
    <property type="match status" value="1"/>
</dbReference>
<dbReference type="EMBL" id="MHKO01000040">
    <property type="protein sequence ID" value="OGY91684.1"/>
    <property type="molecule type" value="Genomic_DNA"/>
</dbReference>
<evidence type="ECO:0000313" key="4">
    <source>
        <dbReference type="EMBL" id="OGY91684.1"/>
    </source>
</evidence>
<comment type="caution">
    <text evidence="4">The sequence shown here is derived from an EMBL/GenBank/DDBJ whole genome shotgun (WGS) entry which is preliminary data.</text>
</comment>
<dbReference type="Gene3D" id="3.40.50.2300">
    <property type="match status" value="1"/>
</dbReference>
<dbReference type="CDD" id="cd17574">
    <property type="entry name" value="REC_OmpR"/>
    <property type="match status" value="1"/>
</dbReference>
<gene>
    <name evidence="4" type="ORF">A3H70_01455</name>
</gene>
<proteinExistence type="predicted"/>
<dbReference type="Pfam" id="PF00072">
    <property type="entry name" value="Response_reg"/>
    <property type="match status" value="1"/>
</dbReference>
<dbReference type="InterPro" id="IPR011006">
    <property type="entry name" value="CheY-like_superfamily"/>
</dbReference>
<dbReference type="InterPro" id="IPR001789">
    <property type="entry name" value="Sig_transdc_resp-reg_receiver"/>
</dbReference>
<dbReference type="SMART" id="SM00448">
    <property type="entry name" value="REC"/>
    <property type="match status" value="1"/>
</dbReference>
<organism evidence="4 5">
    <name type="scientific">Candidatus Komeilibacteria bacterium RIFCSPLOWO2_02_FULL_48_11</name>
    <dbReference type="NCBI Taxonomy" id="1798553"/>
    <lineage>
        <taxon>Bacteria</taxon>
        <taxon>Candidatus Komeiliibacteriota</taxon>
    </lineage>
</organism>
<dbReference type="PANTHER" id="PTHR44591">
    <property type="entry name" value="STRESS RESPONSE REGULATOR PROTEIN 1"/>
    <property type="match status" value="1"/>
</dbReference>
<dbReference type="PROSITE" id="PS50110">
    <property type="entry name" value="RESPONSE_REGULATORY"/>
    <property type="match status" value="1"/>
</dbReference>
<reference evidence="4 5" key="1">
    <citation type="journal article" date="2016" name="Nat. Commun.">
        <title>Thousands of microbial genomes shed light on interconnected biogeochemical processes in an aquifer system.</title>
        <authorList>
            <person name="Anantharaman K."/>
            <person name="Brown C.T."/>
            <person name="Hug L.A."/>
            <person name="Sharon I."/>
            <person name="Castelle C.J."/>
            <person name="Probst A.J."/>
            <person name="Thomas B.C."/>
            <person name="Singh A."/>
            <person name="Wilkins M.J."/>
            <person name="Karaoz U."/>
            <person name="Brodie E.L."/>
            <person name="Williams K.H."/>
            <person name="Hubbard S.S."/>
            <person name="Banfield J.F."/>
        </authorList>
    </citation>
    <scope>NUCLEOTIDE SEQUENCE [LARGE SCALE GENOMIC DNA]</scope>
</reference>
<feature type="domain" description="Response regulatory" evidence="3">
    <location>
        <begin position="8"/>
        <end position="124"/>
    </location>
</feature>